<sequence length="110" mass="12635">MARFIGNIGYAEYVDKGDGVFAEKIVERKARGDVNRVARRWETSENLNDDLVMSHEFAIVMDAYARQNFVNIRYVTWGGARWRVNYIEARRPRLVLTVGKVYNGPAPEAP</sequence>
<dbReference type="Proteomes" id="UP000713964">
    <property type="component" value="Unassembled WGS sequence"/>
</dbReference>
<evidence type="ECO:0000259" key="1">
    <source>
        <dbReference type="Pfam" id="PF23911"/>
    </source>
</evidence>
<comment type="caution">
    <text evidence="2">The sequence shown here is derived from an EMBL/GenBank/DDBJ whole genome shotgun (WGS) entry which is preliminary data.</text>
</comment>
<organism evidence="2 3">
    <name type="scientific">Rothia mucilaginosa</name>
    <dbReference type="NCBI Taxonomy" id="43675"/>
    <lineage>
        <taxon>Bacteria</taxon>
        <taxon>Bacillati</taxon>
        <taxon>Actinomycetota</taxon>
        <taxon>Actinomycetes</taxon>
        <taxon>Micrococcales</taxon>
        <taxon>Micrococcaceae</taxon>
        <taxon>Rothia</taxon>
    </lineage>
</organism>
<accession>A0A930L1M7</accession>
<gene>
    <name evidence="2" type="ORF">HXO58_08200</name>
</gene>
<evidence type="ECO:0000313" key="3">
    <source>
        <dbReference type="Proteomes" id="UP000713964"/>
    </source>
</evidence>
<name>A0A930L1M7_9MICC</name>
<dbReference type="InterPro" id="IPR055677">
    <property type="entry name" value="DUF7253"/>
</dbReference>
<protein>
    <recommendedName>
        <fullName evidence="1">DUF7253 domain-containing protein</fullName>
    </recommendedName>
</protein>
<dbReference type="AlphaFoldDB" id="A0A930L1M7"/>
<dbReference type="EMBL" id="JABZXL010000026">
    <property type="protein sequence ID" value="MBF1659800.1"/>
    <property type="molecule type" value="Genomic_DNA"/>
</dbReference>
<reference evidence="2" key="1">
    <citation type="submission" date="2020-04" db="EMBL/GenBank/DDBJ databases">
        <title>Deep metagenomics examines the oral microbiome during advanced dental caries in children, revealing novel taxa and co-occurrences with host molecules.</title>
        <authorList>
            <person name="Baker J.L."/>
            <person name="Morton J.T."/>
            <person name="Dinis M."/>
            <person name="Alvarez R."/>
            <person name="Tran N.C."/>
            <person name="Knight R."/>
            <person name="Edlund A."/>
        </authorList>
    </citation>
    <scope>NUCLEOTIDE SEQUENCE</scope>
    <source>
        <strain evidence="2">JCVI_29_bin.11</strain>
    </source>
</reference>
<feature type="domain" description="DUF7253" evidence="1">
    <location>
        <begin position="1"/>
        <end position="109"/>
    </location>
</feature>
<dbReference type="Pfam" id="PF23911">
    <property type="entry name" value="DUF7253"/>
    <property type="match status" value="1"/>
</dbReference>
<proteinExistence type="predicted"/>
<evidence type="ECO:0000313" key="2">
    <source>
        <dbReference type="EMBL" id="MBF1659800.1"/>
    </source>
</evidence>